<organism evidence="3 4">
    <name type="scientific">Diatraea saccharalis</name>
    <name type="common">sugarcane borer</name>
    <dbReference type="NCBI Taxonomy" id="40085"/>
    <lineage>
        <taxon>Eukaryota</taxon>
        <taxon>Metazoa</taxon>
        <taxon>Ecdysozoa</taxon>
        <taxon>Arthropoda</taxon>
        <taxon>Hexapoda</taxon>
        <taxon>Insecta</taxon>
        <taxon>Pterygota</taxon>
        <taxon>Neoptera</taxon>
        <taxon>Endopterygota</taxon>
        <taxon>Lepidoptera</taxon>
        <taxon>Glossata</taxon>
        <taxon>Ditrysia</taxon>
        <taxon>Pyraloidea</taxon>
        <taxon>Crambidae</taxon>
        <taxon>Crambinae</taxon>
        <taxon>Diatraea</taxon>
    </lineage>
</organism>
<reference evidence="3" key="1">
    <citation type="submission" date="2021-12" db="EMBL/GenBank/DDBJ databases">
        <authorList>
            <person name="King R."/>
        </authorList>
    </citation>
    <scope>NUCLEOTIDE SEQUENCE</scope>
</reference>
<feature type="domain" description="Mon2 C-terminal" evidence="2">
    <location>
        <begin position="5"/>
        <end position="235"/>
    </location>
</feature>
<accession>A0A9N9RH24</accession>
<dbReference type="Pfam" id="PF16206">
    <property type="entry name" value="Mon2_C"/>
    <property type="match status" value="1"/>
</dbReference>
<protein>
    <recommendedName>
        <fullName evidence="2">Mon2 C-terminal domain-containing protein</fullName>
    </recommendedName>
</protein>
<dbReference type="InterPro" id="IPR032817">
    <property type="entry name" value="Mon2_C"/>
</dbReference>
<feature type="chain" id="PRO_5040418160" description="Mon2 C-terminal domain-containing protein" evidence="1">
    <location>
        <begin position="21"/>
        <end position="236"/>
    </location>
</feature>
<keyword evidence="4" id="KW-1185">Reference proteome</keyword>
<gene>
    <name evidence="3" type="ORF">DIATSA_LOCUS13414</name>
</gene>
<dbReference type="EMBL" id="OU893339">
    <property type="protein sequence ID" value="CAG9796211.1"/>
    <property type="molecule type" value="Genomic_DNA"/>
</dbReference>
<dbReference type="AlphaFoldDB" id="A0A9N9RH24"/>
<keyword evidence="1" id="KW-0732">Signal</keyword>
<sequence>MQIASLLLQVLATALPLAREEPDEYKEFWETLPKVLETFMFQPPVGGSGHARELVALVRAEVLRGSPRVPAPHVRAVLALVRAGSTHAHATTNNEQELREREEFARTCFETLLQFSMLEDIDSLAELESDTDPLAIVALLDRFQEVITRYTATDDSTEPLPRHQLSEISFVLKAIATLTESMKKAPPGKVDPLAWQKLIGLYPELVQLAGSSRALGAGAALRSALLQYGALLTAPL</sequence>
<evidence type="ECO:0000259" key="2">
    <source>
        <dbReference type="Pfam" id="PF16206"/>
    </source>
</evidence>
<dbReference type="OrthoDB" id="294853at2759"/>
<evidence type="ECO:0000256" key="1">
    <source>
        <dbReference type="SAM" id="SignalP"/>
    </source>
</evidence>
<feature type="signal peptide" evidence="1">
    <location>
        <begin position="1"/>
        <end position="20"/>
    </location>
</feature>
<reference evidence="3" key="2">
    <citation type="submission" date="2022-10" db="EMBL/GenBank/DDBJ databases">
        <authorList>
            <consortium name="ENA_rothamsted_submissions"/>
            <consortium name="culmorum"/>
            <person name="King R."/>
        </authorList>
    </citation>
    <scope>NUCLEOTIDE SEQUENCE</scope>
</reference>
<name>A0A9N9RH24_9NEOP</name>
<evidence type="ECO:0000313" key="4">
    <source>
        <dbReference type="Proteomes" id="UP001153714"/>
    </source>
</evidence>
<evidence type="ECO:0000313" key="3">
    <source>
        <dbReference type="EMBL" id="CAG9796211.1"/>
    </source>
</evidence>
<proteinExistence type="predicted"/>
<dbReference type="Proteomes" id="UP001153714">
    <property type="component" value="Chromosome 8"/>
</dbReference>